<feature type="compositionally biased region" description="Polar residues" evidence="1">
    <location>
        <begin position="62"/>
        <end position="91"/>
    </location>
</feature>
<feature type="region of interest" description="Disordered" evidence="1">
    <location>
        <begin position="42"/>
        <end position="136"/>
    </location>
</feature>
<sequence>MQLCLAPISLPSTPRYVAAEIFAAWNWSLNLRIAAQAPPPGNAPSYLPSVPSGAPNTAPVPRQNSLSRRTVDTYTNQPTHYYSTSSSQPVSQFEDAPAETMPPAPAPYTEGLPPSAPAAPAPAAVASTSNGGIPDFDELTARFERLRKRQDRHDQDNASFTF</sequence>
<organism evidence="2 3">
    <name type="scientific">Phytophthora fragariaefolia</name>
    <dbReference type="NCBI Taxonomy" id="1490495"/>
    <lineage>
        <taxon>Eukaryota</taxon>
        <taxon>Sar</taxon>
        <taxon>Stramenopiles</taxon>
        <taxon>Oomycota</taxon>
        <taxon>Peronosporomycetes</taxon>
        <taxon>Peronosporales</taxon>
        <taxon>Peronosporaceae</taxon>
        <taxon>Phytophthora</taxon>
    </lineage>
</organism>
<dbReference type="Proteomes" id="UP001165121">
    <property type="component" value="Unassembled WGS sequence"/>
</dbReference>
<dbReference type="AlphaFoldDB" id="A0A9W7DBY6"/>
<protein>
    <submittedName>
        <fullName evidence="2">Unnamed protein product</fullName>
    </submittedName>
</protein>
<evidence type="ECO:0000256" key="1">
    <source>
        <dbReference type="SAM" id="MobiDB-lite"/>
    </source>
</evidence>
<accession>A0A9W7DBY6</accession>
<proteinExistence type="predicted"/>
<gene>
    <name evidence="2" type="ORF">Pfra01_003023100</name>
</gene>
<dbReference type="EMBL" id="BSXT01019034">
    <property type="protein sequence ID" value="GMG17581.1"/>
    <property type="molecule type" value="Genomic_DNA"/>
</dbReference>
<keyword evidence="3" id="KW-1185">Reference proteome</keyword>
<dbReference type="OrthoDB" id="29853at2759"/>
<evidence type="ECO:0000313" key="2">
    <source>
        <dbReference type="EMBL" id="GMG17581.1"/>
    </source>
</evidence>
<reference evidence="2" key="1">
    <citation type="submission" date="2023-04" db="EMBL/GenBank/DDBJ databases">
        <title>Phytophthora fragariaefolia NBRC 109709.</title>
        <authorList>
            <person name="Ichikawa N."/>
            <person name="Sato H."/>
            <person name="Tonouchi N."/>
        </authorList>
    </citation>
    <scope>NUCLEOTIDE SEQUENCE</scope>
    <source>
        <strain evidence="2">NBRC 109709</strain>
    </source>
</reference>
<evidence type="ECO:0000313" key="3">
    <source>
        <dbReference type="Proteomes" id="UP001165121"/>
    </source>
</evidence>
<comment type="caution">
    <text evidence="2">The sequence shown here is derived from an EMBL/GenBank/DDBJ whole genome shotgun (WGS) entry which is preliminary data.</text>
</comment>
<name>A0A9W7DBY6_9STRA</name>